<gene>
    <name evidence="1" type="ORF">PanWU01x14_345290</name>
</gene>
<keyword evidence="2" id="KW-1185">Reference proteome</keyword>
<organism evidence="1 2">
    <name type="scientific">Parasponia andersonii</name>
    <name type="common">Sponia andersonii</name>
    <dbReference type="NCBI Taxonomy" id="3476"/>
    <lineage>
        <taxon>Eukaryota</taxon>
        <taxon>Viridiplantae</taxon>
        <taxon>Streptophyta</taxon>
        <taxon>Embryophyta</taxon>
        <taxon>Tracheophyta</taxon>
        <taxon>Spermatophyta</taxon>
        <taxon>Magnoliopsida</taxon>
        <taxon>eudicotyledons</taxon>
        <taxon>Gunneridae</taxon>
        <taxon>Pentapetalae</taxon>
        <taxon>rosids</taxon>
        <taxon>fabids</taxon>
        <taxon>Rosales</taxon>
        <taxon>Cannabaceae</taxon>
        <taxon>Parasponia</taxon>
    </lineage>
</organism>
<dbReference type="Proteomes" id="UP000237105">
    <property type="component" value="Unassembled WGS sequence"/>
</dbReference>
<accession>A0A2P5ACP2</accession>
<proteinExistence type="predicted"/>
<reference evidence="2" key="1">
    <citation type="submission" date="2016-06" db="EMBL/GenBank/DDBJ databases">
        <title>Parallel loss of symbiosis genes in relatives of nitrogen-fixing non-legume Parasponia.</title>
        <authorList>
            <person name="Van Velzen R."/>
            <person name="Holmer R."/>
            <person name="Bu F."/>
            <person name="Rutten L."/>
            <person name="Van Zeijl A."/>
            <person name="Liu W."/>
            <person name="Santuari L."/>
            <person name="Cao Q."/>
            <person name="Sharma T."/>
            <person name="Shen D."/>
            <person name="Roswanjaya Y."/>
            <person name="Wardhani T."/>
            <person name="Kalhor M.S."/>
            <person name="Jansen J."/>
            <person name="Van den Hoogen J."/>
            <person name="Gungor B."/>
            <person name="Hartog M."/>
            <person name="Hontelez J."/>
            <person name="Verver J."/>
            <person name="Yang W.-C."/>
            <person name="Schijlen E."/>
            <person name="Repin R."/>
            <person name="Schilthuizen M."/>
            <person name="Schranz E."/>
            <person name="Heidstra R."/>
            <person name="Miyata K."/>
            <person name="Fedorova E."/>
            <person name="Kohlen W."/>
            <person name="Bisseling T."/>
            <person name="Smit S."/>
            <person name="Geurts R."/>
        </authorList>
    </citation>
    <scope>NUCLEOTIDE SEQUENCE [LARGE SCALE GENOMIC DNA]</scope>
    <source>
        <strain evidence="2">cv. WU1-14</strain>
    </source>
</reference>
<evidence type="ECO:0000313" key="2">
    <source>
        <dbReference type="Proteomes" id="UP000237105"/>
    </source>
</evidence>
<protein>
    <submittedName>
        <fullName evidence="1">Uncharacterized protein</fullName>
    </submittedName>
</protein>
<name>A0A2P5ACP2_PARAD</name>
<dbReference type="EMBL" id="JXTB01000667">
    <property type="protein sequence ID" value="PON34322.1"/>
    <property type="molecule type" value="Genomic_DNA"/>
</dbReference>
<sequence>EWLLLPSMGRAGEVLMIWDVRSVKVVSSLVGEFSVSVEVEDPNGLSWCFSRVYGPNKLALRYNLWDEIAGLWSVCGDQWYLGVISMSLDLCTRSLIVFATPEA</sequence>
<feature type="non-terminal residue" evidence="1">
    <location>
        <position position="1"/>
    </location>
</feature>
<dbReference type="OrthoDB" id="1718935at2759"/>
<comment type="caution">
    <text evidence="1">The sequence shown here is derived from an EMBL/GenBank/DDBJ whole genome shotgun (WGS) entry which is preliminary data.</text>
</comment>
<evidence type="ECO:0000313" key="1">
    <source>
        <dbReference type="EMBL" id="PON34322.1"/>
    </source>
</evidence>
<dbReference type="AlphaFoldDB" id="A0A2P5ACP2"/>